<organism evidence="3 4">
    <name type="scientific">Sphingobium boeckii</name>
    <dbReference type="NCBI Taxonomy" id="1082345"/>
    <lineage>
        <taxon>Bacteria</taxon>
        <taxon>Pseudomonadati</taxon>
        <taxon>Pseudomonadota</taxon>
        <taxon>Alphaproteobacteria</taxon>
        <taxon>Sphingomonadales</taxon>
        <taxon>Sphingomonadaceae</taxon>
        <taxon>Sphingobium</taxon>
    </lineage>
</organism>
<dbReference type="GO" id="GO:0004197">
    <property type="term" value="F:cysteine-type endopeptidase activity"/>
    <property type="evidence" value="ECO:0007669"/>
    <property type="project" value="InterPro"/>
</dbReference>
<feature type="chain" id="PRO_5031529920" evidence="1">
    <location>
        <begin position="25"/>
        <end position="304"/>
    </location>
</feature>
<dbReference type="RefSeq" id="WP_184017645.1">
    <property type="nucleotide sequence ID" value="NZ_JACIJC010000003.1"/>
</dbReference>
<sequence>MISRRDILAGSAISAALFAGRAGAAVPVPVDAASAHGFILSLGYAGTVRPLANTHNDGALIAARLGALQFGTVDHLRDPDETVFTQRLQAFMERVKPGDLAFLYYAGHGVQIRGVNYLLMENGRTFISMQSLIETLRGATDTIVLLLDACRTALDGAIPAREGRGLSVVSATEAELLLMPKGDGRDELGFELKAIAGGAPARRIGSFELRGTGIKIVFATDPQNVAADAAELGDRNSPFAFAIARRLGERRSLDDVISLATGDVVTATGGAQSPWAQGSIGRPIFLAGPPLNRNPAKVPFQVPG</sequence>
<keyword evidence="1" id="KW-0732">Signal</keyword>
<keyword evidence="4" id="KW-1185">Reference proteome</keyword>
<dbReference type="PANTHER" id="PTHR22576:SF37">
    <property type="entry name" value="MUCOSA-ASSOCIATED LYMPHOID TISSUE LYMPHOMA TRANSLOCATION PROTEIN 1"/>
    <property type="match status" value="1"/>
</dbReference>
<gene>
    <name evidence="3" type="ORF">FHS49_001834</name>
</gene>
<comment type="caution">
    <text evidence="3">The sequence shown here is derived from an EMBL/GenBank/DDBJ whole genome shotgun (WGS) entry which is preliminary data.</text>
</comment>
<dbReference type="InterPro" id="IPR006311">
    <property type="entry name" value="TAT_signal"/>
</dbReference>
<dbReference type="PANTHER" id="PTHR22576">
    <property type="entry name" value="MUCOSA ASSOCIATED LYMPHOID TISSUE LYMPHOMA TRANSLOCATION PROTEIN 1/PARACASPASE"/>
    <property type="match status" value="1"/>
</dbReference>
<dbReference type="InterPro" id="IPR052039">
    <property type="entry name" value="Caspase-related_regulators"/>
</dbReference>
<evidence type="ECO:0000313" key="3">
    <source>
        <dbReference type="EMBL" id="MBB5685818.1"/>
    </source>
</evidence>
<dbReference type="InterPro" id="IPR011600">
    <property type="entry name" value="Pept_C14_caspase"/>
</dbReference>
<proteinExistence type="predicted"/>
<evidence type="ECO:0000256" key="1">
    <source>
        <dbReference type="SAM" id="SignalP"/>
    </source>
</evidence>
<evidence type="ECO:0000313" key="4">
    <source>
        <dbReference type="Proteomes" id="UP000549617"/>
    </source>
</evidence>
<feature type="domain" description="Peptidase C14 caspase" evidence="2">
    <location>
        <begin position="44"/>
        <end position="279"/>
    </location>
</feature>
<accession>A0A7W9EE18</accession>
<dbReference type="InterPro" id="IPR029030">
    <property type="entry name" value="Caspase-like_dom_sf"/>
</dbReference>
<dbReference type="Gene3D" id="3.40.50.1460">
    <property type="match status" value="1"/>
</dbReference>
<feature type="signal peptide" evidence="1">
    <location>
        <begin position="1"/>
        <end position="24"/>
    </location>
</feature>
<name>A0A7W9EE18_9SPHN</name>
<dbReference type="SUPFAM" id="SSF52129">
    <property type="entry name" value="Caspase-like"/>
    <property type="match status" value="1"/>
</dbReference>
<dbReference type="AlphaFoldDB" id="A0A7W9EE18"/>
<dbReference type="PROSITE" id="PS51318">
    <property type="entry name" value="TAT"/>
    <property type="match status" value="1"/>
</dbReference>
<dbReference type="Proteomes" id="UP000549617">
    <property type="component" value="Unassembled WGS sequence"/>
</dbReference>
<evidence type="ECO:0000259" key="2">
    <source>
        <dbReference type="Pfam" id="PF00656"/>
    </source>
</evidence>
<dbReference type="EMBL" id="JACIJC010000003">
    <property type="protein sequence ID" value="MBB5685818.1"/>
    <property type="molecule type" value="Genomic_DNA"/>
</dbReference>
<dbReference type="GO" id="GO:0006508">
    <property type="term" value="P:proteolysis"/>
    <property type="evidence" value="ECO:0007669"/>
    <property type="project" value="InterPro"/>
</dbReference>
<reference evidence="3 4" key="1">
    <citation type="submission" date="2020-08" db="EMBL/GenBank/DDBJ databases">
        <title>Genomic Encyclopedia of Type Strains, Phase IV (KMG-IV): sequencing the most valuable type-strain genomes for metagenomic binning, comparative biology and taxonomic classification.</title>
        <authorList>
            <person name="Goeker M."/>
        </authorList>
    </citation>
    <scope>NUCLEOTIDE SEQUENCE [LARGE SCALE GENOMIC DNA]</scope>
    <source>
        <strain evidence="3 4">DSM 25079</strain>
    </source>
</reference>
<dbReference type="Pfam" id="PF00656">
    <property type="entry name" value="Peptidase_C14"/>
    <property type="match status" value="1"/>
</dbReference>
<protein>
    <submittedName>
        <fullName evidence="3">Putative caspase-like protein</fullName>
    </submittedName>
</protein>